<dbReference type="EMBL" id="JGYK01000001">
    <property type="protein sequence ID" value="KFI40652.1"/>
    <property type="molecule type" value="Genomic_DNA"/>
</dbReference>
<dbReference type="eggNOG" id="COG0583">
    <property type="taxonomic scope" value="Bacteria"/>
</dbReference>
<dbReference type="Pfam" id="PF03466">
    <property type="entry name" value="LysR_substrate"/>
    <property type="match status" value="1"/>
</dbReference>
<keyword evidence="3" id="KW-1185">Reference proteome</keyword>
<evidence type="ECO:0000313" key="3">
    <source>
        <dbReference type="Proteomes" id="UP000029015"/>
    </source>
</evidence>
<evidence type="ECO:0000313" key="2">
    <source>
        <dbReference type="EMBL" id="KFI40652.1"/>
    </source>
</evidence>
<comment type="caution">
    <text evidence="2">The sequence shown here is derived from an EMBL/GenBank/DDBJ whole genome shotgun (WGS) entry which is preliminary data.</text>
</comment>
<dbReference type="SUPFAM" id="SSF53850">
    <property type="entry name" value="Periplasmic binding protein-like II"/>
    <property type="match status" value="1"/>
</dbReference>
<gene>
    <name evidence="2" type="ORF">BACT_1356</name>
</gene>
<accession>A0A086Z2A2</accession>
<dbReference type="Proteomes" id="UP000029015">
    <property type="component" value="Unassembled WGS sequence"/>
</dbReference>
<sequence length="168" mass="18806">MLTGGQADLVFSDQRRDLSRNFVNLYLTSSRLVAVVARQGRQRDSRQSPQRATGSADVRELADLPVILLASDDQRSAEEDFHHSALGLTSRCIFASSREEAQLLMAANQGYLLMDEGESAQVDPQVGRALALTRQGEPLVRKYYAFWSRDNSGYYVEAFAQLLKSQFQ</sequence>
<dbReference type="AlphaFoldDB" id="A0A086Z2A2"/>
<feature type="domain" description="LysR substrate-binding" evidence="1">
    <location>
        <begin position="2"/>
        <end position="167"/>
    </location>
</feature>
<dbReference type="InterPro" id="IPR005119">
    <property type="entry name" value="LysR_subst-bd"/>
</dbReference>
<reference evidence="2 3" key="1">
    <citation type="submission" date="2014-03" db="EMBL/GenBank/DDBJ databases">
        <title>Genomics of Bifidobacteria.</title>
        <authorList>
            <person name="Ventura M."/>
            <person name="Milani C."/>
            <person name="Lugli G.A."/>
        </authorList>
    </citation>
    <scope>NUCLEOTIDE SEQUENCE [LARGE SCALE GENOMIC DNA]</scope>
    <source>
        <strain evidence="2 3">DSM 22766</strain>
    </source>
</reference>
<evidence type="ECO:0000259" key="1">
    <source>
        <dbReference type="Pfam" id="PF03466"/>
    </source>
</evidence>
<proteinExistence type="predicted"/>
<name>A0A086Z2A2_9BIFI</name>
<organism evidence="2 3">
    <name type="scientific">Bifidobacterium actinocoloniiforme DSM 22766</name>
    <dbReference type="NCBI Taxonomy" id="1437605"/>
    <lineage>
        <taxon>Bacteria</taxon>
        <taxon>Bacillati</taxon>
        <taxon>Actinomycetota</taxon>
        <taxon>Actinomycetes</taxon>
        <taxon>Bifidobacteriales</taxon>
        <taxon>Bifidobacteriaceae</taxon>
        <taxon>Bifidobacterium</taxon>
    </lineage>
</organism>
<protein>
    <submittedName>
        <fullName evidence="2">Transcription regulator</fullName>
    </submittedName>
</protein>